<protein>
    <submittedName>
        <fullName evidence="1">Uncharacterized protein</fullName>
    </submittedName>
</protein>
<evidence type="ECO:0000313" key="2">
    <source>
        <dbReference type="EMBL" id="WYJ92386.1"/>
    </source>
</evidence>
<accession>A0A242K768</accession>
<reference evidence="2" key="3">
    <citation type="submission" date="2024-03" db="EMBL/GenBank/DDBJ databases">
        <title>The Genome Sequence of Enterococcus sp. DIV0242b.</title>
        <authorList>
            <consortium name="The Broad Institute Genomics Platform"/>
            <consortium name="The Broad Institute Microbial Omics Core"/>
            <consortium name="The Broad Institute Genomic Center for Infectious Diseases"/>
            <person name="Earl A."/>
            <person name="Manson A."/>
            <person name="Gilmore M."/>
            <person name="Schwartman J."/>
            <person name="Shea T."/>
            <person name="Abouelleil A."/>
            <person name="Cao P."/>
            <person name="Chapman S."/>
            <person name="Cusick C."/>
            <person name="Young S."/>
            <person name="Neafsey D."/>
            <person name="Nusbaum C."/>
            <person name="Birren B."/>
        </authorList>
    </citation>
    <scope>NUCLEOTIDE SEQUENCE</scope>
    <source>
        <strain evidence="2">9E7_DIV0242</strain>
    </source>
</reference>
<keyword evidence="3" id="KW-1185">Reference proteome</keyword>
<dbReference type="RefSeq" id="WP_170924785.1">
    <property type="nucleotide sequence ID" value="NZ_CP147247.1"/>
</dbReference>
<reference evidence="2" key="2">
    <citation type="submission" date="2017-05" db="EMBL/GenBank/DDBJ databases">
        <authorList>
            <consortium name="The Broad Institute Genomics Platform"/>
            <consortium name="The Broad Institute Genomic Center for Infectious Diseases"/>
            <person name="Earl A."/>
            <person name="Manson A."/>
            <person name="Schwartman J."/>
            <person name="Gilmore M."/>
            <person name="Abouelleil A."/>
            <person name="Cao P."/>
            <person name="Chapman S."/>
            <person name="Cusick C."/>
            <person name="Shea T."/>
            <person name="Young S."/>
            <person name="Neafsey D."/>
            <person name="Nusbaum C."/>
            <person name="Birren B."/>
        </authorList>
    </citation>
    <scope>NUCLEOTIDE SEQUENCE</scope>
    <source>
        <strain evidence="2">9E7_DIV0242</strain>
    </source>
</reference>
<dbReference type="EMBL" id="CP147247">
    <property type="protein sequence ID" value="WYJ92386.1"/>
    <property type="molecule type" value="Genomic_DNA"/>
</dbReference>
<sequence length="52" mass="5986">MIRLSGYFMIQELRSECSNVFCSLAPVLFDNQASIYKKSFTSLEINGIMILY</sequence>
<proteinExistence type="predicted"/>
<evidence type="ECO:0000313" key="1">
    <source>
        <dbReference type="EMBL" id="OTP16066.1"/>
    </source>
</evidence>
<dbReference type="AlphaFoldDB" id="A0A242K768"/>
<dbReference type="Proteomes" id="UP000195141">
    <property type="component" value="Chromosome"/>
</dbReference>
<evidence type="ECO:0000313" key="3">
    <source>
        <dbReference type="Proteomes" id="UP000195141"/>
    </source>
</evidence>
<gene>
    <name evidence="1" type="ORF">A5888_002280</name>
    <name evidence="2" type="ORF">A5888_004159</name>
</gene>
<reference evidence="1" key="1">
    <citation type="submission" date="2017-05" db="EMBL/GenBank/DDBJ databases">
        <title>The Genome Sequence of Enterococcus sp. 9E7_DIV0242.</title>
        <authorList>
            <consortium name="The Broad Institute Genomics Platform"/>
            <consortium name="The Broad Institute Genomic Center for Infectious Diseases"/>
            <person name="Earl A."/>
            <person name="Manson A."/>
            <person name="Schwartman J."/>
            <person name="Gilmore M."/>
            <person name="Abouelleil A."/>
            <person name="Cao P."/>
            <person name="Chapman S."/>
            <person name="Cusick C."/>
            <person name="Shea T."/>
            <person name="Young S."/>
            <person name="Neafsey D."/>
            <person name="Nusbaum C."/>
            <person name="Birren B."/>
        </authorList>
    </citation>
    <scope>NUCLEOTIDE SEQUENCE [LARGE SCALE GENOMIC DNA]</scope>
    <source>
        <strain evidence="1">9E7_DIV0242</strain>
    </source>
</reference>
<name>A0A242K768_9ENTE</name>
<dbReference type="EMBL" id="NGMM01000003">
    <property type="protein sequence ID" value="OTP16066.1"/>
    <property type="molecule type" value="Genomic_DNA"/>
</dbReference>
<organism evidence="1">
    <name type="scientific">Candidatus Enterococcus clewellii</name>
    <dbReference type="NCBI Taxonomy" id="1834193"/>
    <lineage>
        <taxon>Bacteria</taxon>
        <taxon>Bacillati</taxon>
        <taxon>Bacillota</taxon>
        <taxon>Bacilli</taxon>
        <taxon>Lactobacillales</taxon>
        <taxon>Enterococcaceae</taxon>
        <taxon>Enterococcus</taxon>
    </lineage>
</organism>